<dbReference type="PANTHER" id="PTHR43570">
    <property type="entry name" value="ALDEHYDE DEHYDROGENASE"/>
    <property type="match status" value="1"/>
</dbReference>
<feature type="domain" description="Aldehyde dehydrogenase" evidence="8">
    <location>
        <begin position="40"/>
        <end position="448"/>
    </location>
</feature>
<protein>
    <recommendedName>
        <fullName evidence="4">Aldehyde dehydrogenase</fullName>
    </recommendedName>
</protein>
<dbReference type="EMBL" id="CP053021">
    <property type="protein sequence ID" value="QJR05402.1"/>
    <property type="molecule type" value="Genomic_DNA"/>
</dbReference>
<proteinExistence type="inferred from homology"/>
<evidence type="ECO:0000256" key="1">
    <source>
        <dbReference type="ARBA" id="ARBA00009986"/>
    </source>
</evidence>
<keyword evidence="2 4" id="KW-0560">Oxidoreductase</keyword>
<dbReference type="PROSITE" id="PS00687">
    <property type="entry name" value="ALDEHYDE_DEHYDR_GLU"/>
    <property type="match status" value="1"/>
</dbReference>
<dbReference type="CDD" id="cd07133">
    <property type="entry name" value="ALDH_CALDH_CalB"/>
    <property type="match status" value="1"/>
</dbReference>
<accession>A0A6M4GDI9</accession>
<dbReference type="InterPro" id="IPR016161">
    <property type="entry name" value="Ald_DH/histidinol_DH"/>
</dbReference>
<dbReference type="Pfam" id="PF00171">
    <property type="entry name" value="Aldedh"/>
    <property type="match status" value="1"/>
</dbReference>
<dbReference type="Gene3D" id="3.40.309.10">
    <property type="entry name" value="Aldehyde Dehydrogenase, Chain A, domain 2"/>
    <property type="match status" value="1"/>
</dbReference>
<dbReference type="Gene3D" id="3.40.605.10">
    <property type="entry name" value="Aldehyde Dehydrogenase, Chain A, domain 1"/>
    <property type="match status" value="1"/>
</dbReference>
<organism evidence="9 10">
    <name type="scientific">Sphingobium yanoikuyae</name>
    <name type="common">Sphingomonas yanoikuyae</name>
    <dbReference type="NCBI Taxonomy" id="13690"/>
    <lineage>
        <taxon>Bacteria</taxon>
        <taxon>Pseudomonadati</taxon>
        <taxon>Pseudomonadota</taxon>
        <taxon>Alphaproteobacteria</taxon>
        <taxon>Sphingomonadales</taxon>
        <taxon>Sphingomonadaceae</taxon>
        <taxon>Sphingobium</taxon>
    </lineage>
</organism>
<feature type="active site" evidence="5">
    <location>
        <position position="259"/>
    </location>
</feature>
<evidence type="ECO:0000256" key="3">
    <source>
        <dbReference type="ARBA" id="ARBA00023027"/>
    </source>
</evidence>
<evidence type="ECO:0000313" key="9">
    <source>
        <dbReference type="EMBL" id="QJR05402.1"/>
    </source>
</evidence>
<dbReference type="PANTHER" id="PTHR43570:SF20">
    <property type="entry name" value="ALDEHYDE DEHYDROGENASE ALDX-RELATED"/>
    <property type="match status" value="1"/>
</dbReference>
<evidence type="ECO:0000259" key="8">
    <source>
        <dbReference type="Pfam" id="PF00171"/>
    </source>
</evidence>
<feature type="active site" evidence="5 6">
    <location>
        <position position="225"/>
    </location>
</feature>
<evidence type="ECO:0000256" key="6">
    <source>
        <dbReference type="PROSITE-ProRule" id="PRU10007"/>
    </source>
</evidence>
<dbReference type="SUPFAM" id="SSF53720">
    <property type="entry name" value="ALDH-like"/>
    <property type="match status" value="1"/>
</dbReference>
<dbReference type="GO" id="GO:0004029">
    <property type="term" value="F:aldehyde dehydrogenase (NAD+) activity"/>
    <property type="evidence" value="ECO:0007669"/>
    <property type="project" value="TreeGrafter"/>
</dbReference>
<reference evidence="9 10" key="1">
    <citation type="submission" date="2020-04" db="EMBL/GenBank/DDBJ databases">
        <title>The Whole Genome Analysis of High salt-tolerant Sphingobium yanoikuyae YC-XJ2 with Aryl organophosphorus flame retardants (aryl-OPFRs)-degrading capacity and characteristics of Related phosphotriesterase.</title>
        <authorList>
            <person name="Li X."/>
        </authorList>
    </citation>
    <scope>NUCLEOTIDE SEQUENCE [LARGE SCALE GENOMIC DNA]</scope>
    <source>
        <strain evidence="9 10">YC-XJ2</strain>
    </source>
</reference>
<comment type="similarity">
    <text evidence="1 4 7">Belongs to the aldehyde dehydrogenase family.</text>
</comment>
<evidence type="ECO:0000256" key="7">
    <source>
        <dbReference type="RuleBase" id="RU003345"/>
    </source>
</evidence>
<dbReference type="Proteomes" id="UP000502611">
    <property type="component" value="Chromosome"/>
</dbReference>
<dbReference type="InterPro" id="IPR029510">
    <property type="entry name" value="Ald_DH_CS_GLU"/>
</dbReference>
<evidence type="ECO:0000256" key="2">
    <source>
        <dbReference type="ARBA" id="ARBA00023002"/>
    </source>
</evidence>
<evidence type="ECO:0000256" key="4">
    <source>
        <dbReference type="PIRNR" id="PIRNR036492"/>
    </source>
</evidence>
<dbReference type="InterPro" id="IPR016163">
    <property type="entry name" value="Ald_DH_C"/>
</dbReference>
<gene>
    <name evidence="9" type="ORF">HH800_12060</name>
</gene>
<evidence type="ECO:0000256" key="5">
    <source>
        <dbReference type="PIRSR" id="PIRSR036492-1"/>
    </source>
</evidence>
<evidence type="ECO:0000313" key="10">
    <source>
        <dbReference type="Proteomes" id="UP000502611"/>
    </source>
</evidence>
<dbReference type="PIRSF" id="PIRSF036492">
    <property type="entry name" value="ALDH"/>
    <property type="match status" value="1"/>
</dbReference>
<dbReference type="InterPro" id="IPR012394">
    <property type="entry name" value="Aldehyde_DH_NAD(P)"/>
</dbReference>
<sequence length="482" mass="52337">MPRTTGMTEKAPNMDFKSRLETIINRQRHSYIADGFPSAAIRIDRLSRAIALLVENRDAIAAALSEDFGHRSTIQTIIADVFAAVGSLRLASAQVERWMQPEFYESLAHDAEARVEYHPLGVVGIIGPWNFPYNLVFSPLAGILAAGNRAVVKPSEFTPKSSALMGDLIARYFAPEEVAVIEGGPEEGETFSGAKWDHLIFTGSTTVGRHVMRAAAANLTPVTLELGGKSPVILTDQFDMAEAAARVMTVKTYNAGQICLAPDHVYVPRGRERAFVDACVAATRTMYPDGTLSDDYTAIISERHFARLQHIVEDARQKGAEVVEVLATAPEANDRRMTPTILVGVNDDMMVMQEEIFGPVLPVIGYDSLDAVIAKIRSGPSPLALYYFGEDDATAREVVDGTASGGVTINDVMAHVFAEGLPFGGVGPSGMGAYHGNVGFRTFSHARSIYRQSKATEAVMLMRAPYGEQTRQFLEEALLKGH</sequence>
<dbReference type="GO" id="GO:0006081">
    <property type="term" value="P:aldehyde metabolic process"/>
    <property type="evidence" value="ECO:0007669"/>
    <property type="project" value="InterPro"/>
</dbReference>
<keyword evidence="3" id="KW-0520">NAD</keyword>
<dbReference type="GO" id="GO:0005737">
    <property type="term" value="C:cytoplasm"/>
    <property type="evidence" value="ECO:0007669"/>
    <property type="project" value="TreeGrafter"/>
</dbReference>
<dbReference type="InterPro" id="IPR016162">
    <property type="entry name" value="Ald_DH_N"/>
</dbReference>
<dbReference type="AlphaFoldDB" id="A0A6M4GDI9"/>
<name>A0A6M4GDI9_SPHYA</name>
<dbReference type="InterPro" id="IPR015590">
    <property type="entry name" value="Aldehyde_DH_dom"/>
</dbReference>